<dbReference type="SUPFAM" id="SSF52540">
    <property type="entry name" value="P-loop containing nucleoside triphosphate hydrolases"/>
    <property type="match status" value="2"/>
</dbReference>
<dbReference type="Gene3D" id="1.10.8.60">
    <property type="match status" value="2"/>
</dbReference>
<dbReference type="InterPro" id="IPR027417">
    <property type="entry name" value="P-loop_NTPase"/>
</dbReference>
<dbReference type="InterPro" id="IPR001270">
    <property type="entry name" value="ClpA/B"/>
</dbReference>
<dbReference type="RefSeq" id="WP_349135087.1">
    <property type="nucleotide sequence ID" value="NZ_JBBMFF010000155.1"/>
</dbReference>
<evidence type="ECO:0000256" key="6">
    <source>
        <dbReference type="RuleBase" id="RU004432"/>
    </source>
</evidence>
<dbReference type="InterPro" id="IPR004176">
    <property type="entry name" value="Clp_R_N"/>
</dbReference>
<keyword evidence="1 5" id="KW-0677">Repeat</keyword>
<comment type="similarity">
    <text evidence="6">Belongs to the ClpA/ClpB family.</text>
</comment>
<evidence type="ECO:0000256" key="1">
    <source>
        <dbReference type="ARBA" id="ARBA00022737"/>
    </source>
</evidence>
<dbReference type="PANTHER" id="PTHR11638:SF175">
    <property type="entry name" value="ATP-DEPENDENT CLP PROTEASE, ATP-BINDING SUBUNIT CLPC"/>
    <property type="match status" value="1"/>
</dbReference>
<protein>
    <submittedName>
        <fullName evidence="8">ATP-dependent Clp protease ATP-binding subunit</fullName>
    </submittedName>
</protein>
<proteinExistence type="inferred from homology"/>
<dbReference type="Pfam" id="PF02861">
    <property type="entry name" value="Clp_N"/>
    <property type="match status" value="1"/>
</dbReference>
<dbReference type="PROSITE" id="PS00871">
    <property type="entry name" value="CLPAB_2"/>
    <property type="match status" value="1"/>
</dbReference>
<dbReference type="InterPro" id="IPR028299">
    <property type="entry name" value="ClpA/B_CS2"/>
</dbReference>
<evidence type="ECO:0000256" key="5">
    <source>
        <dbReference type="PROSITE-ProRule" id="PRU01251"/>
    </source>
</evidence>
<reference evidence="8 9" key="1">
    <citation type="submission" date="2024-03" db="EMBL/GenBank/DDBJ databases">
        <title>Human intestinal bacterial collection.</title>
        <authorList>
            <person name="Pauvert C."/>
            <person name="Hitch T.C.A."/>
            <person name="Clavel T."/>
        </authorList>
    </citation>
    <scope>NUCLEOTIDE SEQUENCE [LARGE SCALE GENOMIC DNA]</scope>
    <source>
        <strain evidence="8 9">CLA-AA-H192</strain>
    </source>
</reference>
<dbReference type="CDD" id="cd00009">
    <property type="entry name" value="AAA"/>
    <property type="match status" value="1"/>
</dbReference>
<dbReference type="Pfam" id="PF10431">
    <property type="entry name" value="ClpB_D2-small"/>
    <property type="match status" value="1"/>
</dbReference>
<dbReference type="EMBL" id="JBBMFF010000155">
    <property type="protein sequence ID" value="MEQ2510415.1"/>
    <property type="molecule type" value="Genomic_DNA"/>
</dbReference>
<name>A0ABV1G4T1_9FIRM</name>
<keyword evidence="9" id="KW-1185">Reference proteome</keyword>
<dbReference type="Proteomes" id="UP001491552">
    <property type="component" value="Unassembled WGS sequence"/>
</dbReference>
<dbReference type="PROSITE" id="PS00870">
    <property type="entry name" value="CLPAB_1"/>
    <property type="match status" value="1"/>
</dbReference>
<organism evidence="8 9">
    <name type="scientific">Faecousia intestinalis</name>
    <dbReference type="NCBI Taxonomy" id="3133167"/>
    <lineage>
        <taxon>Bacteria</taxon>
        <taxon>Bacillati</taxon>
        <taxon>Bacillota</taxon>
        <taxon>Clostridia</taxon>
        <taxon>Eubacteriales</taxon>
        <taxon>Oscillospiraceae</taxon>
        <taxon>Faecousia</taxon>
    </lineage>
</organism>
<dbReference type="SMART" id="SM00382">
    <property type="entry name" value="AAA"/>
    <property type="match status" value="2"/>
</dbReference>
<evidence type="ECO:0000256" key="4">
    <source>
        <dbReference type="ARBA" id="ARBA00023186"/>
    </source>
</evidence>
<keyword evidence="3 6" id="KW-0067">ATP-binding</keyword>
<evidence type="ECO:0000313" key="8">
    <source>
        <dbReference type="EMBL" id="MEQ2510415.1"/>
    </source>
</evidence>
<feature type="domain" description="Clp R" evidence="7">
    <location>
        <begin position="1"/>
        <end position="70"/>
    </location>
</feature>
<keyword evidence="8" id="KW-0645">Protease</keyword>
<evidence type="ECO:0000313" key="9">
    <source>
        <dbReference type="Proteomes" id="UP001491552"/>
    </source>
</evidence>
<comment type="caution">
    <text evidence="8">The sequence shown here is derived from an EMBL/GenBank/DDBJ whole genome shotgun (WGS) entry which is preliminary data.</text>
</comment>
<dbReference type="InterPro" id="IPR003959">
    <property type="entry name" value="ATPase_AAA_core"/>
</dbReference>
<dbReference type="GO" id="GO:0005524">
    <property type="term" value="F:ATP binding"/>
    <property type="evidence" value="ECO:0007669"/>
    <property type="project" value="UniProtKB-KW"/>
</dbReference>
<evidence type="ECO:0000259" key="7">
    <source>
        <dbReference type="PROSITE" id="PS51903"/>
    </source>
</evidence>
<dbReference type="InterPro" id="IPR050130">
    <property type="entry name" value="ClpA_ClpB"/>
</dbReference>
<accession>A0ABV1G4T1</accession>
<sequence length="751" mass="81971">MAKRDLPPELSAALRLAWALAARLGHACVGTEHLLLALAMQPQGADGRLLHWAGLTGPEIAAAVLRLHGRGAPSDVLPQGLTQAARRAVSRALNGPERLLTALLRESGCSAVRLLEHCGICPQQLFTQLCEGELARKERSMQNTRLLDQFGIDMLERAGKQEPVIGRRQEIETVLQILSRRHKNNPALIGEPGVGKTAIVEGVAQYLAAGTVPEPLRGKRLYALDMASVIAGTKYRGEFEERVRDILAEVRRVQNVILFVDEMHTLVGAGAAEGAIDAANLLKPALGRGELQLIGATTLREYRSSIEKDAALERRFRTVQVREPTPEETREILAGLCPGLEAHHHVSIPQEAVSAAVELSCRYLTDKFLPDKAVDLLDEGAACARMRQLGSRTPDEEQALQAAVRAGKYERAAALRDRLRRRGQPGRTVSVQDIAAAVSSRTGIPVGTISRTERQRLRTLEQTLSARVIGQEEAVHAAAEAVRRGRSGLAEQKRPAAAMLFLGPTGVGKTELCKALAEAVYGSEDAMIRVDMSEYMEKFTVSRLIGAPPGYIGHDEGGELSERVRRRPYSLVLFDELEKAHPDVCGLLLQVMEDGFLTDSGGRRIDFRNTMLVMTSNLGVRGGGGLGFGAQAEDGALRSLREHFSPEFLGRIDCVARFQPLDAAALEQIAQQQLTALQQRAERLHVRLELPDGLARSFALRSRDGRGGAREIRRLVRHEMEAPLAALLLGTHAPEQVRVDLQDDRPVFPVS</sequence>
<dbReference type="GO" id="GO:0006508">
    <property type="term" value="P:proteolysis"/>
    <property type="evidence" value="ECO:0007669"/>
    <property type="project" value="UniProtKB-KW"/>
</dbReference>
<dbReference type="SUPFAM" id="SSF81923">
    <property type="entry name" value="Double Clp-N motif"/>
    <property type="match status" value="1"/>
</dbReference>
<dbReference type="InterPro" id="IPR018368">
    <property type="entry name" value="ClpA/B_CS1"/>
</dbReference>
<dbReference type="InterPro" id="IPR019489">
    <property type="entry name" value="Clp_ATPase_C"/>
</dbReference>
<dbReference type="InterPro" id="IPR036628">
    <property type="entry name" value="Clp_N_dom_sf"/>
</dbReference>
<keyword evidence="2 6" id="KW-0547">Nucleotide-binding</keyword>
<keyword evidence="8" id="KW-0378">Hydrolase</keyword>
<keyword evidence="4 6" id="KW-0143">Chaperone</keyword>
<dbReference type="Pfam" id="PF17871">
    <property type="entry name" value="AAA_lid_9"/>
    <property type="match status" value="1"/>
</dbReference>
<dbReference type="PRINTS" id="PR00300">
    <property type="entry name" value="CLPPROTEASEA"/>
</dbReference>
<dbReference type="Pfam" id="PF00004">
    <property type="entry name" value="AAA"/>
    <property type="match status" value="1"/>
</dbReference>
<dbReference type="PANTHER" id="PTHR11638">
    <property type="entry name" value="ATP-DEPENDENT CLP PROTEASE"/>
    <property type="match status" value="1"/>
</dbReference>
<dbReference type="InterPro" id="IPR041546">
    <property type="entry name" value="ClpA/ClpB_AAA_lid"/>
</dbReference>
<dbReference type="Gene3D" id="3.40.50.300">
    <property type="entry name" value="P-loop containing nucleotide triphosphate hydrolases"/>
    <property type="match status" value="2"/>
</dbReference>
<dbReference type="SMART" id="SM01086">
    <property type="entry name" value="ClpB_D2-small"/>
    <property type="match status" value="1"/>
</dbReference>
<dbReference type="PROSITE" id="PS51903">
    <property type="entry name" value="CLP_R"/>
    <property type="match status" value="1"/>
</dbReference>
<evidence type="ECO:0000256" key="2">
    <source>
        <dbReference type="ARBA" id="ARBA00022741"/>
    </source>
</evidence>
<evidence type="ECO:0000256" key="3">
    <source>
        <dbReference type="ARBA" id="ARBA00022840"/>
    </source>
</evidence>
<gene>
    <name evidence="8" type="ORF">WMO66_03970</name>
</gene>
<dbReference type="Pfam" id="PF07724">
    <property type="entry name" value="AAA_2"/>
    <property type="match status" value="1"/>
</dbReference>
<dbReference type="InterPro" id="IPR003593">
    <property type="entry name" value="AAA+_ATPase"/>
</dbReference>
<dbReference type="GO" id="GO:0008233">
    <property type="term" value="F:peptidase activity"/>
    <property type="evidence" value="ECO:0007669"/>
    <property type="project" value="UniProtKB-KW"/>
</dbReference>
<dbReference type="CDD" id="cd19499">
    <property type="entry name" value="RecA-like_ClpB_Hsp104-like"/>
    <property type="match status" value="1"/>
</dbReference>
<dbReference type="Gene3D" id="1.10.1780.10">
    <property type="entry name" value="Clp, N-terminal domain"/>
    <property type="match status" value="1"/>
</dbReference>